<evidence type="ECO:0000313" key="4">
    <source>
        <dbReference type="Proteomes" id="UP001243212"/>
    </source>
</evidence>
<evidence type="ECO:0000259" key="2">
    <source>
        <dbReference type="Pfam" id="PF02374"/>
    </source>
</evidence>
<gene>
    <name evidence="3" type="ORF">J2S70_001469</name>
</gene>
<dbReference type="CDD" id="cd02035">
    <property type="entry name" value="ArsA"/>
    <property type="match status" value="1"/>
</dbReference>
<dbReference type="Proteomes" id="UP001243212">
    <property type="component" value="Unassembled WGS sequence"/>
</dbReference>
<protein>
    <submittedName>
        <fullName evidence="3">Arsenite-transporting ATPase</fullName>
    </submittedName>
</protein>
<keyword evidence="4" id="KW-1185">Reference proteome</keyword>
<comment type="caution">
    <text evidence="3">The sequence shown here is derived from an EMBL/GenBank/DDBJ whole genome shotgun (WGS) entry which is preliminary data.</text>
</comment>
<dbReference type="EMBL" id="JAUSQX010000001">
    <property type="protein sequence ID" value="MDP9806887.1"/>
    <property type="molecule type" value="Genomic_DNA"/>
</dbReference>
<evidence type="ECO:0000256" key="1">
    <source>
        <dbReference type="ARBA" id="ARBA00011040"/>
    </source>
</evidence>
<organism evidence="3 4">
    <name type="scientific">Trueperella bonasi</name>
    <dbReference type="NCBI Taxonomy" id="312286"/>
    <lineage>
        <taxon>Bacteria</taxon>
        <taxon>Bacillati</taxon>
        <taxon>Actinomycetota</taxon>
        <taxon>Actinomycetes</taxon>
        <taxon>Actinomycetales</taxon>
        <taxon>Actinomycetaceae</taxon>
        <taxon>Trueperella</taxon>
    </lineage>
</organism>
<reference evidence="3 4" key="1">
    <citation type="submission" date="2023-07" db="EMBL/GenBank/DDBJ databases">
        <title>Sequencing the genomes of 1000 actinobacteria strains.</title>
        <authorList>
            <person name="Klenk H.-P."/>
        </authorList>
    </citation>
    <scope>NUCLEOTIDE SEQUENCE [LARGE SCALE GENOMIC DNA]</scope>
    <source>
        <strain evidence="3 4">DSM 17163</strain>
    </source>
</reference>
<dbReference type="PANTHER" id="PTHR10803:SF3">
    <property type="entry name" value="ATPASE GET3"/>
    <property type="match status" value="1"/>
</dbReference>
<name>A0ABT9NHN3_9ACTO</name>
<dbReference type="SUPFAM" id="SSF52540">
    <property type="entry name" value="P-loop containing nucleoside triphosphate hydrolases"/>
    <property type="match status" value="1"/>
</dbReference>
<dbReference type="InterPro" id="IPR016300">
    <property type="entry name" value="ATPase_ArsA/GET3"/>
</dbReference>
<evidence type="ECO:0000313" key="3">
    <source>
        <dbReference type="EMBL" id="MDP9806887.1"/>
    </source>
</evidence>
<dbReference type="Pfam" id="PF02374">
    <property type="entry name" value="ArsA_ATPase"/>
    <property type="match status" value="1"/>
</dbReference>
<sequence>MLLTDIGERRILFVGGKGGVGKTSISSAIALGRMLQGARVLLVSTDPAHNLGHLWQTGLSDRITPLLRPEDVTGEIDIVRQSLGDHQPGLIDAVEIDPKTLVKKHFDAVYRQMLRMLPENMHGPAKRHLESARNAPGSHEAAMLERVAENVQLAGTEYDLVIFDTAPTGHTLHLLTLPEQLSTWTEELLKSRSRADHHSAVLGSIVGKRAENAERETDRDTHLRRTLIARQKRLAALRDGLRTGDAGFVVVTLAEPMPVLEAIETVKELRSMDVTLCSVIVNRRSPTDAGEFLRRRHELESEQIAKLEKHTGPLHVRQVPLLPEPPEGARGIALVTARL</sequence>
<dbReference type="PANTHER" id="PTHR10803">
    <property type="entry name" value="ARSENICAL PUMP-DRIVING ATPASE ARSENITE-TRANSLOCATING ATPASE"/>
    <property type="match status" value="1"/>
</dbReference>
<dbReference type="NCBIfam" id="TIGR00345">
    <property type="entry name" value="GET3_arsA_TRC40"/>
    <property type="match status" value="1"/>
</dbReference>
<dbReference type="InterPro" id="IPR025723">
    <property type="entry name" value="ArsA/GET3_ATPase-like"/>
</dbReference>
<accession>A0ABT9NHN3</accession>
<feature type="domain" description="ArsA/GET3 Anion-transporting ATPase-like" evidence="2">
    <location>
        <begin position="10"/>
        <end position="331"/>
    </location>
</feature>
<dbReference type="InterPro" id="IPR027417">
    <property type="entry name" value="P-loop_NTPase"/>
</dbReference>
<dbReference type="Gene3D" id="3.40.50.300">
    <property type="entry name" value="P-loop containing nucleotide triphosphate hydrolases"/>
    <property type="match status" value="1"/>
</dbReference>
<proteinExistence type="inferred from homology"/>
<comment type="similarity">
    <text evidence="1">Belongs to the arsA ATPase family.</text>
</comment>
<dbReference type="RefSeq" id="WP_307683075.1">
    <property type="nucleotide sequence ID" value="NZ_JAUSQX010000001.1"/>
</dbReference>